<evidence type="ECO:0000256" key="1">
    <source>
        <dbReference type="ARBA" id="ARBA00004141"/>
    </source>
</evidence>
<dbReference type="NCBIfam" id="TIGR03025">
    <property type="entry name" value="EPS_sugtrans"/>
    <property type="match status" value="1"/>
</dbReference>
<dbReference type="InterPro" id="IPR003362">
    <property type="entry name" value="Bact_transf"/>
</dbReference>
<comment type="similarity">
    <text evidence="2">Belongs to the bacterial sugar transferase family.</text>
</comment>
<dbReference type="Proteomes" id="UP000824125">
    <property type="component" value="Unassembled WGS sequence"/>
</dbReference>
<feature type="transmembrane region" description="Helical" evidence="7">
    <location>
        <begin position="299"/>
        <end position="323"/>
    </location>
</feature>
<feature type="transmembrane region" description="Helical" evidence="7">
    <location>
        <begin position="111"/>
        <end position="131"/>
    </location>
</feature>
<dbReference type="Pfam" id="PF13727">
    <property type="entry name" value="CoA_binding_3"/>
    <property type="match status" value="1"/>
</dbReference>
<evidence type="ECO:0000259" key="8">
    <source>
        <dbReference type="Pfam" id="PF02397"/>
    </source>
</evidence>
<feature type="transmembrane region" description="Helical" evidence="7">
    <location>
        <begin position="12"/>
        <end position="33"/>
    </location>
</feature>
<feature type="transmembrane region" description="Helical" evidence="7">
    <location>
        <begin position="78"/>
        <end position="99"/>
    </location>
</feature>
<evidence type="ECO:0000256" key="5">
    <source>
        <dbReference type="ARBA" id="ARBA00022989"/>
    </source>
</evidence>
<keyword evidence="3 9" id="KW-0808">Transferase</keyword>
<sequence>MKKMNTEERQLFWLLGGLDFLSLAISMAAALIITRRLHMLPPYTLRSLIFFCAAGAVSFCAAFYCFYKPSEPYPRLRLKQVLHILFCNAALVTGMAVLLRLTRSALLELHGLLFFIYILNSLLNCLMAFAARRQAFYRLKQSRLAVRTAVLCSAETADGIVQELEGSVWQNVCGVFLLQTKMSKTAQTKKHSAQKLPGKPGPFACKKPFCGSEKELVQWVRSRAVDAVYIVLPQGSLPQHSADALVQELVSMGVQVYISTHLANPRKMQPHSEQVRFGQCLSAFAAAVHKPAHLRLKRAFDIVFGLLGCLVAAPVIALVAVPLKLESKGPLFFAQTRVGKNGRTFKIYKLRTMYADAEARKAQLLAQNEMQGLMFKMENDPRVTKVGRFLRRTSIDELPQFLNILKGDMSLVGTRPPTLDEFQQYESRHKRRLSMPTGLTGMWQTSGRSDITDFEEVVQLDLQYIDNWSVKLDLQLIFKTILVLFKRQGAR</sequence>
<proteinExistence type="inferred from homology"/>
<dbReference type="AlphaFoldDB" id="A0A9D1MTS8"/>
<protein>
    <submittedName>
        <fullName evidence="9">Sugar transferase</fullName>
    </submittedName>
</protein>
<feature type="transmembrane region" description="Helical" evidence="7">
    <location>
        <begin position="45"/>
        <end position="66"/>
    </location>
</feature>
<evidence type="ECO:0000313" key="9">
    <source>
        <dbReference type="EMBL" id="HIU68472.1"/>
    </source>
</evidence>
<accession>A0A9D1MTS8</accession>
<dbReference type="InterPro" id="IPR017475">
    <property type="entry name" value="EPS_sugar_tfrase"/>
</dbReference>
<evidence type="ECO:0000256" key="2">
    <source>
        <dbReference type="ARBA" id="ARBA00006464"/>
    </source>
</evidence>
<evidence type="ECO:0000256" key="7">
    <source>
        <dbReference type="SAM" id="Phobius"/>
    </source>
</evidence>
<dbReference type="Pfam" id="PF02397">
    <property type="entry name" value="Bac_transf"/>
    <property type="match status" value="1"/>
</dbReference>
<keyword evidence="6 7" id="KW-0472">Membrane</keyword>
<keyword evidence="4 7" id="KW-0812">Transmembrane</keyword>
<organism evidence="9 10">
    <name type="scientific">Candidatus Scybalenecus merdavium</name>
    <dbReference type="NCBI Taxonomy" id="2840939"/>
    <lineage>
        <taxon>Bacteria</taxon>
        <taxon>Bacillati</taxon>
        <taxon>Bacillota</taxon>
        <taxon>Clostridia</taxon>
        <taxon>Eubacteriales</taxon>
        <taxon>Oscillospiraceae</taxon>
        <taxon>Oscillospiraceae incertae sedis</taxon>
        <taxon>Candidatus Scybalenecus</taxon>
    </lineage>
</organism>
<name>A0A9D1MTS8_9FIRM</name>
<evidence type="ECO:0000313" key="10">
    <source>
        <dbReference type="Proteomes" id="UP000824125"/>
    </source>
</evidence>
<comment type="subcellular location">
    <subcellularLocation>
        <location evidence="1">Membrane</location>
        <topology evidence="1">Multi-pass membrane protein</topology>
    </subcellularLocation>
</comment>
<reference evidence="9" key="2">
    <citation type="journal article" date="2021" name="PeerJ">
        <title>Extensive microbial diversity within the chicken gut microbiome revealed by metagenomics and culture.</title>
        <authorList>
            <person name="Gilroy R."/>
            <person name="Ravi A."/>
            <person name="Getino M."/>
            <person name="Pursley I."/>
            <person name="Horton D.L."/>
            <person name="Alikhan N.F."/>
            <person name="Baker D."/>
            <person name="Gharbi K."/>
            <person name="Hall N."/>
            <person name="Watson M."/>
            <person name="Adriaenssens E.M."/>
            <person name="Foster-Nyarko E."/>
            <person name="Jarju S."/>
            <person name="Secka A."/>
            <person name="Antonio M."/>
            <person name="Oren A."/>
            <person name="Chaudhuri R.R."/>
            <person name="La Ragione R."/>
            <person name="Hildebrand F."/>
            <person name="Pallen M.J."/>
        </authorList>
    </citation>
    <scope>NUCLEOTIDE SEQUENCE</scope>
    <source>
        <strain evidence="9">CHK176-6737</strain>
    </source>
</reference>
<evidence type="ECO:0000256" key="6">
    <source>
        <dbReference type="ARBA" id="ARBA00023136"/>
    </source>
</evidence>
<dbReference type="PANTHER" id="PTHR30576">
    <property type="entry name" value="COLANIC BIOSYNTHESIS UDP-GLUCOSE LIPID CARRIER TRANSFERASE"/>
    <property type="match status" value="1"/>
</dbReference>
<dbReference type="EMBL" id="DVNM01000004">
    <property type="protein sequence ID" value="HIU68472.1"/>
    <property type="molecule type" value="Genomic_DNA"/>
</dbReference>
<evidence type="ECO:0000256" key="4">
    <source>
        <dbReference type="ARBA" id="ARBA00022692"/>
    </source>
</evidence>
<dbReference type="GO" id="GO:0016780">
    <property type="term" value="F:phosphotransferase activity, for other substituted phosphate groups"/>
    <property type="evidence" value="ECO:0007669"/>
    <property type="project" value="TreeGrafter"/>
</dbReference>
<comment type="caution">
    <text evidence="9">The sequence shown here is derived from an EMBL/GenBank/DDBJ whole genome shotgun (WGS) entry which is preliminary data.</text>
</comment>
<dbReference type="PANTHER" id="PTHR30576:SF10">
    <property type="entry name" value="SLL5057 PROTEIN"/>
    <property type="match status" value="1"/>
</dbReference>
<reference evidence="9" key="1">
    <citation type="submission" date="2020-10" db="EMBL/GenBank/DDBJ databases">
        <authorList>
            <person name="Gilroy R."/>
        </authorList>
    </citation>
    <scope>NUCLEOTIDE SEQUENCE</scope>
    <source>
        <strain evidence="9">CHK176-6737</strain>
    </source>
</reference>
<feature type="domain" description="Bacterial sugar transferase" evidence="8">
    <location>
        <begin position="297"/>
        <end position="485"/>
    </location>
</feature>
<evidence type="ECO:0000256" key="3">
    <source>
        <dbReference type="ARBA" id="ARBA00022679"/>
    </source>
</evidence>
<gene>
    <name evidence="9" type="ORF">IAD23_00760</name>
</gene>
<keyword evidence="5 7" id="KW-1133">Transmembrane helix</keyword>
<dbReference type="GO" id="GO:0016020">
    <property type="term" value="C:membrane"/>
    <property type="evidence" value="ECO:0007669"/>
    <property type="project" value="UniProtKB-SubCell"/>
</dbReference>